<proteinExistence type="predicted"/>
<name>A0AC60QQ06_IXOPE</name>
<dbReference type="Proteomes" id="UP000805193">
    <property type="component" value="Unassembled WGS sequence"/>
</dbReference>
<accession>A0AC60QQ06</accession>
<evidence type="ECO:0000313" key="2">
    <source>
        <dbReference type="Proteomes" id="UP000805193"/>
    </source>
</evidence>
<sequence length="179" mass="19820">MRPVTRNAASSTVTNNEEDGENRNKGEKTGNELPTPSATGPDSALDVTAIVQAAVQTAKLNQLIANLPEEYTVPDFREVRVDKGLLFVGHATLTGLKQLEPDCKDQVFCKGDQKRIIVSLCSSYLMVSYSWRARSDGDGIIYTYTGRAGYEVIFLVDWTRNDTKWKLGTSRYFLCGGLM</sequence>
<protein>
    <submittedName>
        <fullName evidence="1">Uncharacterized protein</fullName>
    </submittedName>
</protein>
<gene>
    <name evidence="1" type="ORF">HPB47_016787</name>
</gene>
<reference evidence="1 2" key="1">
    <citation type="journal article" date="2020" name="Cell">
        <title>Large-Scale Comparative Analyses of Tick Genomes Elucidate Their Genetic Diversity and Vector Capacities.</title>
        <authorList>
            <consortium name="Tick Genome and Microbiome Consortium (TIGMIC)"/>
            <person name="Jia N."/>
            <person name="Wang J."/>
            <person name="Shi W."/>
            <person name="Du L."/>
            <person name="Sun Y."/>
            <person name="Zhan W."/>
            <person name="Jiang J.F."/>
            <person name="Wang Q."/>
            <person name="Zhang B."/>
            <person name="Ji P."/>
            <person name="Bell-Sakyi L."/>
            <person name="Cui X.M."/>
            <person name="Yuan T.T."/>
            <person name="Jiang B.G."/>
            <person name="Yang W.F."/>
            <person name="Lam T.T."/>
            <person name="Chang Q.C."/>
            <person name="Ding S.J."/>
            <person name="Wang X.J."/>
            <person name="Zhu J.G."/>
            <person name="Ruan X.D."/>
            <person name="Zhao L."/>
            <person name="Wei J.T."/>
            <person name="Ye R.Z."/>
            <person name="Que T.C."/>
            <person name="Du C.H."/>
            <person name="Zhou Y.H."/>
            <person name="Cheng J.X."/>
            <person name="Dai P.F."/>
            <person name="Guo W.B."/>
            <person name="Han X.H."/>
            <person name="Huang E.J."/>
            <person name="Li L.F."/>
            <person name="Wei W."/>
            <person name="Gao Y.C."/>
            <person name="Liu J.Z."/>
            <person name="Shao H.Z."/>
            <person name="Wang X."/>
            <person name="Wang C.C."/>
            <person name="Yang T.C."/>
            <person name="Huo Q.B."/>
            <person name="Li W."/>
            <person name="Chen H.Y."/>
            <person name="Chen S.E."/>
            <person name="Zhou L.G."/>
            <person name="Ni X.B."/>
            <person name="Tian J.H."/>
            <person name="Sheng Y."/>
            <person name="Liu T."/>
            <person name="Pan Y.S."/>
            <person name="Xia L.Y."/>
            <person name="Li J."/>
            <person name="Zhao F."/>
            <person name="Cao W.C."/>
        </authorList>
    </citation>
    <scope>NUCLEOTIDE SEQUENCE [LARGE SCALE GENOMIC DNA]</scope>
    <source>
        <strain evidence="1">Iper-2018</strain>
    </source>
</reference>
<evidence type="ECO:0000313" key="1">
    <source>
        <dbReference type="EMBL" id="KAG0439007.1"/>
    </source>
</evidence>
<keyword evidence="2" id="KW-1185">Reference proteome</keyword>
<comment type="caution">
    <text evidence="1">The sequence shown here is derived from an EMBL/GenBank/DDBJ whole genome shotgun (WGS) entry which is preliminary data.</text>
</comment>
<dbReference type="EMBL" id="JABSTQ010005592">
    <property type="protein sequence ID" value="KAG0439007.1"/>
    <property type="molecule type" value="Genomic_DNA"/>
</dbReference>
<organism evidence="1 2">
    <name type="scientific">Ixodes persulcatus</name>
    <name type="common">Taiga tick</name>
    <dbReference type="NCBI Taxonomy" id="34615"/>
    <lineage>
        <taxon>Eukaryota</taxon>
        <taxon>Metazoa</taxon>
        <taxon>Ecdysozoa</taxon>
        <taxon>Arthropoda</taxon>
        <taxon>Chelicerata</taxon>
        <taxon>Arachnida</taxon>
        <taxon>Acari</taxon>
        <taxon>Parasitiformes</taxon>
        <taxon>Ixodida</taxon>
        <taxon>Ixodoidea</taxon>
        <taxon>Ixodidae</taxon>
        <taxon>Ixodinae</taxon>
        <taxon>Ixodes</taxon>
    </lineage>
</organism>